<accession>A0A1X2IBT2</accession>
<feature type="compositionally biased region" description="Polar residues" evidence="9">
    <location>
        <begin position="17"/>
        <end position="27"/>
    </location>
</feature>
<dbReference type="GO" id="GO:0008270">
    <property type="term" value="F:zinc ion binding"/>
    <property type="evidence" value="ECO:0007669"/>
    <property type="project" value="UniProtKB-KW"/>
</dbReference>
<feature type="domain" description="C2H2-type" evidence="10">
    <location>
        <begin position="75"/>
        <end position="105"/>
    </location>
</feature>
<name>A0A1X2IBT2_9FUNG</name>
<evidence type="ECO:0000313" key="12">
    <source>
        <dbReference type="Proteomes" id="UP000193560"/>
    </source>
</evidence>
<dbReference type="PROSITE" id="PS00028">
    <property type="entry name" value="ZINC_FINGER_C2H2_1"/>
    <property type="match status" value="2"/>
</dbReference>
<proteinExistence type="predicted"/>
<evidence type="ECO:0000256" key="7">
    <source>
        <dbReference type="ARBA" id="ARBA00023242"/>
    </source>
</evidence>
<keyword evidence="4" id="KW-0862">Zinc</keyword>
<evidence type="ECO:0000313" key="11">
    <source>
        <dbReference type="EMBL" id="ORZ13268.1"/>
    </source>
</evidence>
<evidence type="ECO:0000256" key="3">
    <source>
        <dbReference type="ARBA" id="ARBA00022771"/>
    </source>
</evidence>
<dbReference type="InterPro" id="IPR051061">
    <property type="entry name" value="Zinc_finger_trans_reg"/>
</dbReference>
<dbReference type="STRING" id="90262.A0A1X2IBT2"/>
<comment type="subcellular location">
    <subcellularLocation>
        <location evidence="1">Nucleus</location>
    </subcellularLocation>
</comment>
<comment type="caution">
    <text evidence="11">The sequence shown here is derived from an EMBL/GenBank/DDBJ whole genome shotgun (WGS) entry which is preliminary data.</text>
</comment>
<reference evidence="11 12" key="1">
    <citation type="submission" date="2016-07" db="EMBL/GenBank/DDBJ databases">
        <title>Pervasive Adenine N6-methylation of Active Genes in Fungi.</title>
        <authorList>
            <consortium name="DOE Joint Genome Institute"/>
            <person name="Mondo S.J."/>
            <person name="Dannebaum R.O."/>
            <person name="Kuo R.C."/>
            <person name="Labutti K."/>
            <person name="Haridas S."/>
            <person name="Kuo A."/>
            <person name="Salamov A."/>
            <person name="Ahrendt S.R."/>
            <person name="Lipzen A."/>
            <person name="Sullivan W."/>
            <person name="Andreopoulos W.B."/>
            <person name="Clum A."/>
            <person name="Lindquist E."/>
            <person name="Daum C."/>
            <person name="Ramamoorthy G.K."/>
            <person name="Gryganskyi A."/>
            <person name="Culley D."/>
            <person name="Magnuson J.K."/>
            <person name="James T.Y."/>
            <person name="O'Malley M.A."/>
            <person name="Stajich J.E."/>
            <person name="Spatafora J.W."/>
            <person name="Visel A."/>
            <person name="Grigoriev I.V."/>
        </authorList>
    </citation>
    <scope>NUCLEOTIDE SEQUENCE [LARGE SCALE GENOMIC DNA]</scope>
    <source>
        <strain evidence="11 12">NRRL 1336</strain>
    </source>
</reference>
<evidence type="ECO:0000256" key="6">
    <source>
        <dbReference type="ARBA" id="ARBA00023163"/>
    </source>
</evidence>
<dbReference type="InterPro" id="IPR013087">
    <property type="entry name" value="Znf_C2H2_type"/>
</dbReference>
<dbReference type="PANTHER" id="PTHR46179">
    <property type="entry name" value="ZINC FINGER PROTEIN"/>
    <property type="match status" value="1"/>
</dbReference>
<dbReference type="PROSITE" id="PS50157">
    <property type="entry name" value="ZINC_FINGER_C2H2_2"/>
    <property type="match status" value="2"/>
</dbReference>
<evidence type="ECO:0000256" key="2">
    <source>
        <dbReference type="ARBA" id="ARBA00022723"/>
    </source>
</evidence>
<dbReference type="Proteomes" id="UP000193560">
    <property type="component" value="Unassembled WGS sequence"/>
</dbReference>
<organism evidence="11 12">
    <name type="scientific">Absidia repens</name>
    <dbReference type="NCBI Taxonomy" id="90262"/>
    <lineage>
        <taxon>Eukaryota</taxon>
        <taxon>Fungi</taxon>
        <taxon>Fungi incertae sedis</taxon>
        <taxon>Mucoromycota</taxon>
        <taxon>Mucoromycotina</taxon>
        <taxon>Mucoromycetes</taxon>
        <taxon>Mucorales</taxon>
        <taxon>Cunninghamellaceae</taxon>
        <taxon>Absidia</taxon>
    </lineage>
</organism>
<protein>
    <recommendedName>
        <fullName evidence="10">C2H2-type domain-containing protein</fullName>
    </recommendedName>
</protein>
<dbReference type="GO" id="GO:0005634">
    <property type="term" value="C:nucleus"/>
    <property type="evidence" value="ECO:0007669"/>
    <property type="project" value="UniProtKB-SubCell"/>
</dbReference>
<dbReference type="OrthoDB" id="6365676at2759"/>
<dbReference type="GO" id="GO:0006357">
    <property type="term" value="P:regulation of transcription by RNA polymerase II"/>
    <property type="evidence" value="ECO:0007669"/>
    <property type="project" value="TreeGrafter"/>
</dbReference>
<dbReference type="EMBL" id="MCGE01000017">
    <property type="protein sequence ID" value="ORZ13268.1"/>
    <property type="molecule type" value="Genomic_DNA"/>
</dbReference>
<evidence type="ECO:0000256" key="4">
    <source>
        <dbReference type="ARBA" id="ARBA00022833"/>
    </source>
</evidence>
<dbReference type="PANTHER" id="PTHR46179:SF13">
    <property type="entry name" value="C2H2-TYPE DOMAIN-CONTAINING PROTEIN"/>
    <property type="match status" value="1"/>
</dbReference>
<feature type="region of interest" description="Disordered" evidence="9">
    <location>
        <begin position="1"/>
        <end position="27"/>
    </location>
</feature>
<keyword evidence="7" id="KW-0539">Nucleus</keyword>
<keyword evidence="6" id="KW-0804">Transcription</keyword>
<evidence type="ECO:0000256" key="9">
    <source>
        <dbReference type="SAM" id="MobiDB-lite"/>
    </source>
</evidence>
<sequence length="200" mass="22438">MKAEQKRSRGRPAMTTRLETNGKPGNSPAQTAALINQLMDQSCPPTLCPLCDHQGNTRTGTEAHYREHHKGQNGYVCMDKSCGQGFSSRPGLQYHLRAAHSFSKVKDNIIITTSKPKEIKTTQRGAKLKDDMVKRLSAHYNPLVCPGCKEEFAKKTQTLHHINTSHPKEKLFQCFVTNCQHDQGFGSLQALIYHLAKHEE</sequence>
<dbReference type="Gene3D" id="3.30.160.60">
    <property type="entry name" value="Classic Zinc Finger"/>
    <property type="match status" value="2"/>
</dbReference>
<keyword evidence="3 8" id="KW-0863">Zinc-finger</keyword>
<gene>
    <name evidence="11" type="ORF">BCR42DRAFT_453285</name>
</gene>
<keyword evidence="2" id="KW-0479">Metal-binding</keyword>
<dbReference type="SMART" id="SM00355">
    <property type="entry name" value="ZnF_C2H2"/>
    <property type="match status" value="4"/>
</dbReference>
<evidence type="ECO:0000256" key="5">
    <source>
        <dbReference type="ARBA" id="ARBA00023015"/>
    </source>
</evidence>
<keyword evidence="12" id="KW-1185">Reference proteome</keyword>
<feature type="domain" description="C2H2-type" evidence="10">
    <location>
        <begin position="143"/>
        <end position="171"/>
    </location>
</feature>
<evidence type="ECO:0000256" key="1">
    <source>
        <dbReference type="ARBA" id="ARBA00004123"/>
    </source>
</evidence>
<evidence type="ECO:0000259" key="10">
    <source>
        <dbReference type="PROSITE" id="PS50157"/>
    </source>
</evidence>
<evidence type="ECO:0000256" key="8">
    <source>
        <dbReference type="PROSITE-ProRule" id="PRU00042"/>
    </source>
</evidence>
<dbReference type="AlphaFoldDB" id="A0A1X2IBT2"/>
<keyword evidence="5" id="KW-0805">Transcription regulation</keyword>